<proteinExistence type="predicted"/>
<sequence>MEIKEITTNIIRTLESAWNRANGEEFGKPFAKNSDYVDIRGDLHYSDAAVANGHQAIFDTIYKDSKIKLELLQANQIDLNTILVHAKASLDCPSGPLVGKTDSTISMILTNSDENWSIRAFHNTLKPLVR</sequence>
<dbReference type="NCBIfam" id="TIGR02246">
    <property type="entry name" value="SgcJ/EcaC family oxidoreductase"/>
    <property type="match status" value="1"/>
</dbReference>
<evidence type="ECO:0000313" key="1">
    <source>
        <dbReference type="EMBL" id="AOP34299.1"/>
    </source>
</evidence>
<reference evidence="1 2" key="1">
    <citation type="submission" date="2016-04" db="EMBL/GenBank/DDBJ databases">
        <title>Complete genome seqeunce of Leptospira alstonii serovar Room22.</title>
        <authorList>
            <person name="Nally J.E."/>
            <person name="Bayles D.O."/>
            <person name="Hurley D."/>
            <person name="Fanning S."/>
            <person name="McMahon B.J."/>
            <person name="Arent Z."/>
        </authorList>
    </citation>
    <scope>NUCLEOTIDE SEQUENCE [LARGE SCALE GENOMIC DNA]</scope>
    <source>
        <strain evidence="1 2">GWTS #1</strain>
    </source>
</reference>
<dbReference type="SUPFAM" id="SSF54427">
    <property type="entry name" value="NTF2-like"/>
    <property type="match status" value="1"/>
</dbReference>
<dbReference type="EMBL" id="CP015217">
    <property type="protein sequence ID" value="AOP34299.1"/>
    <property type="molecule type" value="Genomic_DNA"/>
</dbReference>
<gene>
    <name evidence="1" type="ORF">A0128_10835</name>
</gene>
<dbReference type="RefSeq" id="WP_069607525.1">
    <property type="nucleotide sequence ID" value="NZ_CP015217.1"/>
</dbReference>
<dbReference type="OrthoDB" id="2887901at2"/>
<evidence type="ECO:0000313" key="2">
    <source>
        <dbReference type="Proteomes" id="UP000094197"/>
    </source>
</evidence>
<evidence type="ECO:0008006" key="3">
    <source>
        <dbReference type="Google" id="ProtNLM"/>
    </source>
</evidence>
<dbReference type="InterPro" id="IPR032710">
    <property type="entry name" value="NTF2-like_dom_sf"/>
</dbReference>
<organism evidence="1 2">
    <name type="scientific">Leptospira tipperaryensis</name>
    <dbReference type="NCBI Taxonomy" id="2564040"/>
    <lineage>
        <taxon>Bacteria</taxon>
        <taxon>Pseudomonadati</taxon>
        <taxon>Spirochaetota</taxon>
        <taxon>Spirochaetia</taxon>
        <taxon>Leptospirales</taxon>
        <taxon>Leptospiraceae</taxon>
        <taxon>Leptospira</taxon>
    </lineage>
</organism>
<protein>
    <recommendedName>
        <fullName evidence="3">DUF4440 domain-containing protein</fullName>
    </recommendedName>
</protein>
<dbReference type="AlphaFoldDB" id="A0A1D7UXH8"/>
<dbReference type="Proteomes" id="UP000094197">
    <property type="component" value="Chromosome 1"/>
</dbReference>
<keyword evidence="2" id="KW-1185">Reference proteome</keyword>
<dbReference type="Gene3D" id="3.10.450.50">
    <property type="match status" value="1"/>
</dbReference>
<accession>A0A1D7UXH8</accession>
<dbReference type="InterPro" id="IPR011944">
    <property type="entry name" value="Steroid_delta5-4_isomerase"/>
</dbReference>
<dbReference type="KEGG" id="laj:A0128_10835"/>
<name>A0A1D7UXH8_9LEPT</name>